<sequence>MDPEAVMIRSSLYRALASPKSVPRTIQSESVAHFVPCSAGHHVGRERERERERTRKNQAPGRVPDFALGLGRGFESRRE</sequence>
<accession>A0A2R6W7V3</accession>
<feature type="compositionally biased region" description="Basic and acidic residues" evidence="1">
    <location>
        <begin position="43"/>
        <end position="55"/>
    </location>
</feature>
<evidence type="ECO:0000313" key="3">
    <source>
        <dbReference type="Proteomes" id="UP000244005"/>
    </source>
</evidence>
<protein>
    <submittedName>
        <fullName evidence="2">Uncharacterized protein</fullName>
    </submittedName>
</protein>
<gene>
    <name evidence="2" type="ORF">MARPO_0132s0007</name>
</gene>
<dbReference type="Proteomes" id="UP000244005">
    <property type="component" value="Unassembled WGS sequence"/>
</dbReference>
<proteinExistence type="predicted"/>
<evidence type="ECO:0000313" key="2">
    <source>
        <dbReference type="EMBL" id="PTQ29927.1"/>
    </source>
</evidence>
<dbReference type="Gramene" id="Mp4g09640.1">
    <property type="protein sequence ID" value="Mp4g09640.1.cds1"/>
    <property type="gene ID" value="Mp4g09640"/>
</dbReference>
<evidence type="ECO:0000256" key="1">
    <source>
        <dbReference type="SAM" id="MobiDB-lite"/>
    </source>
</evidence>
<organism evidence="2 3">
    <name type="scientific">Marchantia polymorpha</name>
    <name type="common">Common liverwort</name>
    <name type="synonym">Marchantia aquatica</name>
    <dbReference type="NCBI Taxonomy" id="3197"/>
    <lineage>
        <taxon>Eukaryota</taxon>
        <taxon>Viridiplantae</taxon>
        <taxon>Streptophyta</taxon>
        <taxon>Embryophyta</taxon>
        <taxon>Marchantiophyta</taxon>
        <taxon>Marchantiopsida</taxon>
        <taxon>Marchantiidae</taxon>
        <taxon>Marchantiales</taxon>
        <taxon>Marchantiaceae</taxon>
        <taxon>Marchantia</taxon>
    </lineage>
</organism>
<dbReference type="AlphaFoldDB" id="A0A2R6W7V3"/>
<dbReference type="EMBL" id="KZ772804">
    <property type="protein sequence ID" value="PTQ29927.1"/>
    <property type="molecule type" value="Genomic_DNA"/>
</dbReference>
<name>A0A2R6W7V3_MARPO</name>
<keyword evidence="3" id="KW-1185">Reference proteome</keyword>
<reference evidence="3" key="1">
    <citation type="journal article" date="2017" name="Cell">
        <title>Insights into land plant evolution garnered from the Marchantia polymorpha genome.</title>
        <authorList>
            <person name="Bowman J.L."/>
            <person name="Kohchi T."/>
            <person name="Yamato K.T."/>
            <person name="Jenkins J."/>
            <person name="Shu S."/>
            <person name="Ishizaki K."/>
            <person name="Yamaoka S."/>
            <person name="Nishihama R."/>
            <person name="Nakamura Y."/>
            <person name="Berger F."/>
            <person name="Adam C."/>
            <person name="Aki S.S."/>
            <person name="Althoff F."/>
            <person name="Araki T."/>
            <person name="Arteaga-Vazquez M.A."/>
            <person name="Balasubrmanian S."/>
            <person name="Barry K."/>
            <person name="Bauer D."/>
            <person name="Boehm C.R."/>
            <person name="Briginshaw L."/>
            <person name="Caballero-Perez J."/>
            <person name="Catarino B."/>
            <person name="Chen F."/>
            <person name="Chiyoda S."/>
            <person name="Chovatia M."/>
            <person name="Davies K.M."/>
            <person name="Delmans M."/>
            <person name="Demura T."/>
            <person name="Dierschke T."/>
            <person name="Dolan L."/>
            <person name="Dorantes-Acosta A.E."/>
            <person name="Eklund D.M."/>
            <person name="Florent S.N."/>
            <person name="Flores-Sandoval E."/>
            <person name="Fujiyama A."/>
            <person name="Fukuzawa H."/>
            <person name="Galik B."/>
            <person name="Grimanelli D."/>
            <person name="Grimwood J."/>
            <person name="Grossniklaus U."/>
            <person name="Hamada T."/>
            <person name="Haseloff J."/>
            <person name="Hetherington A.J."/>
            <person name="Higo A."/>
            <person name="Hirakawa Y."/>
            <person name="Hundley H.N."/>
            <person name="Ikeda Y."/>
            <person name="Inoue K."/>
            <person name="Inoue S.I."/>
            <person name="Ishida S."/>
            <person name="Jia Q."/>
            <person name="Kakita M."/>
            <person name="Kanazawa T."/>
            <person name="Kawai Y."/>
            <person name="Kawashima T."/>
            <person name="Kennedy M."/>
            <person name="Kinose K."/>
            <person name="Kinoshita T."/>
            <person name="Kohara Y."/>
            <person name="Koide E."/>
            <person name="Komatsu K."/>
            <person name="Kopischke S."/>
            <person name="Kubo M."/>
            <person name="Kyozuka J."/>
            <person name="Lagercrantz U."/>
            <person name="Lin S.S."/>
            <person name="Lindquist E."/>
            <person name="Lipzen A.M."/>
            <person name="Lu C.W."/>
            <person name="De Luna E."/>
            <person name="Martienssen R.A."/>
            <person name="Minamino N."/>
            <person name="Mizutani M."/>
            <person name="Mizutani M."/>
            <person name="Mochizuki N."/>
            <person name="Monte I."/>
            <person name="Mosher R."/>
            <person name="Nagasaki H."/>
            <person name="Nakagami H."/>
            <person name="Naramoto S."/>
            <person name="Nishitani K."/>
            <person name="Ohtani M."/>
            <person name="Okamoto T."/>
            <person name="Okumura M."/>
            <person name="Phillips J."/>
            <person name="Pollak B."/>
            <person name="Reinders A."/>
            <person name="Rovekamp M."/>
            <person name="Sano R."/>
            <person name="Sawa S."/>
            <person name="Schmid M.W."/>
            <person name="Shirakawa M."/>
            <person name="Solano R."/>
            <person name="Spunde A."/>
            <person name="Suetsugu N."/>
            <person name="Sugano S."/>
            <person name="Sugiyama A."/>
            <person name="Sun R."/>
            <person name="Suzuki Y."/>
            <person name="Takenaka M."/>
            <person name="Takezawa D."/>
            <person name="Tomogane H."/>
            <person name="Tsuzuki M."/>
            <person name="Ueda T."/>
            <person name="Umeda M."/>
            <person name="Ward J.M."/>
            <person name="Watanabe Y."/>
            <person name="Yazaki K."/>
            <person name="Yokoyama R."/>
            <person name="Yoshitake Y."/>
            <person name="Yotsui I."/>
            <person name="Zachgo S."/>
            <person name="Schmutz J."/>
        </authorList>
    </citation>
    <scope>NUCLEOTIDE SEQUENCE [LARGE SCALE GENOMIC DNA]</scope>
    <source>
        <strain evidence="3">Tak-1</strain>
    </source>
</reference>
<feature type="region of interest" description="Disordered" evidence="1">
    <location>
        <begin position="39"/>
        <end position="79"/>
    </location>
</feature>